<dbReference type="AlphaFoldDB" id="A0A514Z6X7"/>
<sequence length="91" mass="10496">MKQYKVEQRFKDNDTGVVYEVGELYPKFPTDERIAELLGDTHPNHEGAILSEIEEKPNKDTKVEDIKKYLDSHGIKHEGITKKDELLALID</sequence>
<reference evidence="1 2" key="1">
    <citation type="submission" date="2019-07" db="EMBL/GenBank/DDBJ databases">
        <title>Genome sequencing of KACC 19320.</title>
        <authorList>
            <person name="Heo J."/>
            <person name="Kim S.-J."/>
            <person name="Kim J.-S."/>
            <person name="Hong S.-B."/>
            <person name="Kwon S.-W."/>
        </authorList>
    </citation>
    <scope>NUCLEOTIDE SEQUENCE [LARGE SCALE GENOMIC DNA]</scope>
    <source>
        <strain evidence="1 2">KACC 19320</strain>
    </source>
</reference>
<dbReference type="Proteomes" id="UP000315128">
    <property type="component" value="Chromosome"/>
</dbReference>
<dbReference type="EMBL" id="CP041356">
    <property type="protein sequence ID" value="QDK70341.1"/>
    <property type="molecule type" value="Genomic_DNA"/>
</dbReference>
<organism evidence="1 2">
    <name type="scientific">Lactococcus protaetiae</name>
    <dbReference type="NCBI Taxonomy" id="2592653"/>
    <lineage>
        <taxon>Bacteria</taxon>
        <taxon>Bacillati</taxon>
        <taxon>Bacillota</taxon>
        <taxon>Bacilli</taxon>
        <taxon>Lactobacillales</taxon>
        <taxon>Streptococcaceae</taxon>
        <taxon>Lactococcus</taxon>
    </lineage>
</organism>
<keyword evidence="2" id="KW-1185">Reference proteome</keyword>
<name>A0A514Z6X7_9LACT</name>
<dbReference type="OrthoDB" id="9770443at2"/>
<dbReference type="RefSeq" id="WP_142765956.1">
    <property type="nucleotide sequence ID" value="NZ_CP041356.1"/>
</dbReference>
<evidence type="ECO:0000313" key="1">
    <source>
        <dbReference type="EMBL" id="QDK70341.1"/>
    </source>
</evidence>
<proteinExistence type="predicted"/>
<dbReference type="Pfam" id="PF10281">
    <property type="entry name" value="Ish1"/>
    <property type="match status" value="1"/>
</dbReference>
<dbReference type="KEGG" id="lack:FLP15_03120"/>
<gene>
    <name evidence="1" type="ORF">FLP15_03120</name>
</gene>
<evidence type="ECO:0008006" key="3">
    <source>
        <dbReference type="Google" id="ProtNLM"/>
    </source>
</evidence>
<dbReference type="InterPro" id="IPR018803">
    <property type="entry name" value="Ish1/Msc1-like"/>
</dbReference>
<accession>A0A514Z6X7</accession>
<protein>
    <recommendedName>
        <fullName evidence="3">HeH/LEM domain-containing protein</fullName>
    </recommendedName>
</protein>
<evidence type="ECO:0000313" key="2">
    <source>
        <dbReference type="Proteomes" id="UP000315128"/>
    </source>
</evidence>